<evidence type="ECO:0000256" key="3">
    <source>
        <dbReference type="SAM" id="SignalP"/>
    </source>
</evidence>
<keyword evidence="5" id="KW-1185">Reference proteome</keyword>
<sequence>MRFSVVAAVASVLSVASAANIEVLVGANQTLTYTPSSITANIGDTVTFVFTSKNHTVSQSTFTDPCALTTNGISSGFQFVAANATSVPSWSFTVNNVSAPLWFFCEQTNPVSHCSKGMVFAVNPTAAKTFAQFQATAMGGSSSAAVAATSRRPPLLFSGTHPSFRSPSYLSQLASRLFTVLSYCFSWWAGPGMASAGAVVAANATNSTSPVAVAAVGAAAFLHAEILSFEVELASSWVNMMLFMLEIVLCFRYFQRRGRPLAHRIGIGLILFFDTICTGTANAYVFIMFLSFFGRASVFGFEIGNAIQMMLTYSTAVVEQLFLCHLFFILSRKRIVSAVLVFLGFAHLSVSYAAAILVFTLGHFDSLTFQVTSAGAILCAVTDVLIAGFLGYEFFKILKNRGIMHNIWRRSLLLTLTSGAVVALTTLLMMILLIRTEIAFEFFFTIQGRVYALTLLANFLSGPLSGTRGASHVSSIAHPHVPSNFYWHKKTGSAPGSLVSKSSLEKALPALPPAEGPMTEEQEVVDILPEPLWVTGGVDIEQQNLHVESFRRKLQLQTQFPDAPSTTRWGATHSGGTYSPYASPSPSGHRPLLSSTSQHRETIFSATSPSSAISPSNSIRSPADAYTPDRPRPRTIILPSHRRVDSLPPGVRASTIVGLQLLD</sequence>
<evidence type="ECO:0008006" key="6">
    <source>
        <dbReference type="Google" id="ProtNLM"/>
    </source>
</evidence>
<feature type="region of interest" description="Disordered" evidence="1">
    <location>
        <begin position="561"/>
        <end position="635"/>
    </location>
</feature>
<dbReference type="PANTHER" id="PTHR34883:SF4">
    <property type="entry name" value="CUPREDOXIN"/>
    <property type="match status" value="1"/>
</dbReference>
<dbReference type="InterPro" id="IPR008972">
    <property type="entry name" value="Cupredoxin"/>
</dbReference>
<protein>
    <recommendedName>
        <fullName evidence="6">Cupredoxin</fullName>
    </recommendedName>
</protein>
<gene>
    <name evidence="4" type="ORF">MCHLO_05761</name>
</gene>
<feature type="transmembrane region" description="Helical" evidence="2">
    <location>
        <begin position="235"/>
        <end position="254"/>
    </location>
</feature>
<accession>A0ABQ0LBA8</accession>
<dbReference type="SUPFAM" id="SSF49503">
    <property type="entry name" value="Cupredoxins"/>
    <property type="match status" value="1"/>
</dbReference>
<reference evidence="4" key="1">
    <citation type="submission" date="2014-09" db="EMBL/GenBank/DDBJ databases">
        <title>Genome sequence of the luminous mushroom Mycena chlorophos for searching fungal bioluminescence genes.</title>
        <authorList>
            <person name="Tanaka Y."/>
            <person name="Kasuga D."/>
            <person name="Oba Y."/>
            <person name="Hase S."/>
            <person name="Sato K."/>
            <person name="Oba Y."/>
            <person name="Sakakibara Y."/>
        </authorList>
    </citation>
    <scope>NUCLEOTIDE SEQUENCE</scope>
</reference>
<dbReference type="PANTHER" id="PTHR34883">
    <property type="entry name" value="SERINE-RICH PROTEIN, PUTATIVE-RELATED-RELATED"/>
    <property type="match status" value="1"/>
</dbReference>
<feature type="signal peptide" evidence="3">
    <location>
        <begin position="1"/>
        <end position="18"/>
    </location>
</feature>
<feature type="transmembrane region" description="Helical" evidence="2">
    <location>
        <begin position="367"/>
        <end position="392"/>
    </location>
</feature>
<feature type="transmembrane region" description="Helical" evidence="2">
    <location>
        <begin position="266"/>
        <end position="294"/>
    </location>
</feature>
<dbReference type="InterPro" id="IPR052953">
    <property type="entry name" value="Ser-rich/MCO-related"/>
</dbReference>
<feature type="compositionally biased region" description="Low complexity" evidence="1">
    <location>
        <begin position="603"/>
        <end position="623"/>
    </location>
</feature>
<dbReference type="CDD" id="cd00920">
    <property type="entry name" value="Cupredoxin"/>
    <property type="match status" value="1"/>
</dbReference>
<keyword evidence="2" id="KW-1133">Transmembrane helix</keyword>
<name>A0ABQ0LBA8_MYCCL</name>
<feature type="transmembrane region" description="Helical" evidence="2">
    <location>
        <begin position="306"/>
        <end position="328"/>
    </location>
</feature>
<proteinExistence type="predicted"/>
<feature type="transmembrane region" description="Helical" evidence="2">
    <location>
        <begin position="412"/>
        <end position="434"/>
    </location>
</feature>
<evidence type="ECO:0000256" key="1">
    <source>
        <dbReference type="SAM" id="MobiDB-lite"/>
    </source>
</evidence>
<dbReference type="Gene3D" id="2.60.40.420">
    <property type="entry name" value="Cupredoxins - blue copper proteins"/>
    <property type="match status" value="1"/>
</dbReference>
<keyword evidence="3" id="KW-0732">Signal</keyword>
<feature type="transmembrane region" description="Helical" evidence="2">
    <location>
        <begin position="185"/>
        <end position="204"/>
    </location>
</feature>
<evidence type="ECO:0000256" key="2">
    <source>
        <dbReference type="SAM" id="Phobius"/>
    </source>
</evidence>
<feature type="compositionally biased region" description="Polar residues" evidence="1">
    <location>
        <begin position="561"/>
        <end position="586"/>
    </location>
</feature>
<feature type="transmembrane region" description="Helical" evidence="2">
    <location>
        <begin position="211"/>
        <end position="229"/>
    </location>
</feature>
<feature type="chain" id="PRO_5045669242" description="Cupredoxin" evidence="3">
    <location>
        <begin position="19"/>
        <end position="663"/>
    </location>
</feature>
<organism evidence="4 5">
    <name type="scientific">Mycena chlorophos</name>
    <name type="common">Agaric fungus</name>
    <name type="synonym">Agaricus chlorophos</name>
    <dbReference type="NCBI Taxonomy" id="658473"/>
    <lineage>
        <taxon>Eukaryota</taxon>
        <taxon>Fungi</taxon>
        <taxon>Dikarya</taxon>
        <taxon>Basidiomycota</taxon>
        <taxon>Agaricomycotina</taxon>
        <taxon>Agaricomycetes</taxon>
        <taxon>Agaricomycetidae</taxon>
        <taxon>Agaricales</taxon>
        <taxon>Marasmiineae</taxon>
        <taxon>Mycenaceae</taxon>
        <taxon>Mycena</taxon>
    </lineage>
</organism>
<dbReference type="EMBL" id="DF844481">
    <property type="protein sequence ID" value="GAT48346.1"/>
    <property type="molecule type" value="Genomic_DNA"/>
</dbReference>
<dbReference type="Proteomes" id="UP000815677">
    <property type="component" value="Unassembled WGS sequence"/>
</dbReference>
<feature type="transmembrane region" description="Helical" evidence="2">
    <location>
        <begin position="335"/>
        <end position="361"/>
    </location>
</feature>
<keyword evidence="2" id="KW-0812">Transmembrane</keyword>
<evidence type="ECO:0000313" key="4">
    <source>
        <dbReference type="EMBL" id="GAT48346.1"/>
    </source>
</evidence>
<keyword evidence="2" id="KW-0472">Membrane</keyword>
<evidence type="ECO:0000313" key="5">
    <source>
        <dbReference type="Proteomes" id="UP000815677"/>
    </source>
</evidence>